<feature type="coiled-coil region" evidence="2">
    <location>
        <begin position="251"/>
        <end position="278"/>
    </location>
</feature>
<dbReference type="Proteomes" id="UP000318053">
    <property type="component" value="Unassembled WGS sequence"/>
</dbReference>
<dbReference type="InterPro" id="IPR028994">
    <property type="entry name" value="Integrin_alpha_N"/>
</dbReference>
<evidence type="ECO:0000256" key="1">
    <source>
        <dbReference type="ARBA" id="ARBA00022729"/>
    </source>
</evidence>
<gene>
    <name evidence="4" type="ORF">CA85_36410</name>
</gene>
<name>A0A5C5XNT2_9BACT</name>
<evidence type="ECO:0000313" key="4">
    <source>
        <dbReference type="EMBL" id="TWT64856.1"/>
    </source>
</evidence>
<keyword evidence="3" id="KW-0812">Transmembrane</keyword>
<dbReference type="Pfam" id="PF13517">
    <property type="entry name" value="FG-GAP_3"/>
    <property type="match status" value="1"/>
</dbReference>
<dbReference type="PANTHER" id="PTHR45460:SF2">
    <property type="entry name" value="ALPHA 1,3 GLUCANASE, GH71 FAMILY (EUROFUNG)"/>
    <property type="match status" value="1"/>
</dbReference>
<feature type="transmembrane region" description="Helical" evidence="3">
    <location>
        <begin position="21"/>
        <end position="42"/>
    </location>
</feature>
<dbReference type="EMBL" id="SJPK01000009">
    <property type="protein sequence ID" value="TWT64856.1"/>
    <property type="molecule type" value="Genomic_DNA"/>
</dbReference>
<dbReference type="InterPro" id="IPR013517">
    <property type="entry name" value="FG-GAP"/>
</dbReference>
<organism evidence="4 5">
    <name type="scientific">Allorhodopirellula solitaria</name>
    <dbReference type="NCBI Taxonomy" id="2527987"/>
    <lineage>
        <taxon>Bacteria</taxon>
        <taxon>Pseudomonadati</taxon>
        <taxon>Planctomycetota</taxon>
        <taxon>Planctomycetia</taxon>
        <taxon>Pirellulales</taxon>
        <taxon>Pirellulaceae</taxon>
        <taxon>Allorhodopirellula</taxon>
    </lineage>
</organism>
<keyword evidence="5" id="KW-1185">Reference proteome</keyword>
<dbReference type="AlphaFoldDB" id="A0A5C5XNT2"/>
<reference evidence="4 5" key="1">
    <citation type="submission" date="2019-02" db="EMBL/GenBank/DDBJ databases">
        <title>Deep-cultivation of Planctomycetes and their phenomic and genomic characterization uncovers novel biology.</title>
        <authorList>
            <person name="Wiegand S."/>
            <person name="Jogler M."/>
            <person name="Boedeker C."/>
            <person name="Pinto D."/>
            <person name="Vollmers J."/>
            <person name="Rivas-Marin E."/>
            <person name="Kohn T."/>
            <person name="Peeters S.H."/>
            <person name="Heuer A."/>
            <person name="Rast P."/>
            <person name="Oberbeckmann S."/>
            <person name="Bunk B."/>
            <person name="Jeske O."/>
            <person name="Meyerdierks A."/>
            <person name="Storesund J.E."/>
            <person name="Kallscheuer N."/>
            <person name="Luecker S."/>
            <person name="Lage O.M."/>
            <person name="Pohl T."/>
            <person name="Merkel B.J."/>
            <person name="Hornburger P."/>
            <person name="Mueller R.-W."/>
            <person name="Bruemmer F."/>
            <person name="Labrenz M."/>
            <person name="Spormann A.M."/>
            <person name="Op Den Camp H."/>
            <person name="Overmann J."/>
            <person name="Amann R."/>
            <person name="Jetten M.S.M."/>
            <person name="Mascher T."/>
            <person name="Medema M.H."/>
            <person name="Devos D.P."/>
            <person name="Kaster A.-K."/>
            <person name="Ovreas L."/>
            <person name="Rohde M."/>
            <person name="Galperin M.Y."/>
            <person name="Jogler C."/>
        </authorList>
    </citation>
    <scope>NUCLEOTIDE SEQUENCE [LARGE SCALE GENOMIC DNA]</scope>
    <source>
        <strain evidence="4 5">CA85</strain>
    </source>
</reference>
<keyword evidence="3" id="KW-1133">Transmembrane helix</keyword>
<dbReference type="SUPFAM" id="SSF69318">
    <property type="entry name" value="Integrin alpha N-terminal domain"/>
    <property type="match status" value="1"/>
</dbReference>
<comment type="caution">
    <text evidence="4">The sequence shown here is derived from an EMBL/GenBank/DDBJ whole genome shotgun (WGS) entry which is preliminary data.</text>
</comment>
<protein>
    <submittedName>
        <fullName evidence="4">FG-GAP repeat protein</fullName>
    </submittedName>
</protein>
<keyword evidence="1" id="KW-0732">Signal</keyword>
<accession>A0A5C5XNT2</accession>
<proteinExistence type="predicted"/>
<keyword evidence="2" id="KW-0175">Coiled coil</keyword>
<evidence type="ECO:0000256" key="2">
    <source>
        <dbReference type="SAM" id="Coils"/>
    </source>
</evidence>
<evidence type="ECO:0000313" key="5">
    <source>
        <dbReference type="Proteomes" id="UP000318053"/>
    </source>
</evidence>
<keyword evidence="3" id="KW-0472">Membrane</keyword>
<sequence>MNDPTPSKSQKPETRQPRWSFGWGVAAIVVAVLLAITAWILLRRGEDEARQAPADASATVAQLEVLRSALAATENLDLRSADESWSTLHQQSPEDASIALDRAINRVLLVDDLAAQANNPALDAEAKTSVRSQLPKAIAAARDSVDDAARVTEDQVTPLWLQTRVDLHEAALLPASMTKSLRREIMQRLVAAVQGEMGEDPRSMILGGSLIEVLLQMEDPIDGLPEDVRSTASRTLATLSDQHPDNLFFALRAARLNIESQQQQAAKYAQRSAELTRAIEPSLARDIRALGVTPTELVGQITSAIDAGQWPDADASMMQWFNVLNGTELVKTDRRRASPHPLDRLSFDTLRRLSADLEAVSPIQEGSEQATFSVRPLGSEDVSIIQSIDFDLDMDADIITLTSAGRLQLWQNDGGDSWSAAGELALDMEATGMIAADMFVVDSSSPQRLRSGESTAGRHDTFLNLVVYGDAGVRIVRIDGRENLDDQEDRLAVVSEETGLEEVRSVTAAVAGDLEADGDLDLVLATEEDGVRMFCNRGNRTFFELPGSSDRFAGGDPVTAMAIADIDRDLDLDIITTQAASGQVGILENLLHLQFRARAIPEIPPVPGAFFVAVEDVDANVSWDLIVSGPTDNTIVYSQTADAGAWTVDRVESSATQSPAEAIAVADIDNDSWLEIIRCTAGELMMSRIGPWGFGDWTPVVSDSDQADVSTIATGDFSGDGTIDLAVVNNAQAEVWENRIENAAHFLDVRFKGIDDNASGRVNHFAIGSVLEARFGPHYRARIVTTPSTHFGIDGFEQADSIRAILPNGLTQTIRNPPVDMLVEEEQTLKGSCPYLYAFDGERFRFVTDCLWAAPLGLQVADGIVAKDRPWEYLKIDGREIRPRDGRYEFRITEELWEVAYFDEVKLTAIDHPANVEVWTNEKVGPGQIATPTIFAFADTQRIAPTLAVDTEGRDVTEKLGAADREFVQGFDRRLRQGLCPPHWIDLDFGDLPGDAAEPASQDKVYLVLTGWIMPTDTSLNIQIDQNPELSAIEFPSLWVPDTESPEGWRNAIPFIGFPGGKTKTIVVDVSDVISRDDSRVRIRTSAQIYWDAAELVVQETAAEYIEQPLALESASVGFHGFSSAVRADPTHPETYRYDDVSEQPRWPPLRGKVTRFGDCLELLRDWDDEMVVIGAGDEIRLKFAEPDQALPEGWVRDFVMHNVGWDKDADLNTLAGQQIGPLPYREMKSYPPGPDGAAQSEARYQINADHLQRTQSFREFWARE</sequence>
<dbReference type="PANTHER" id="PTHR45460">
    <property type="entry name" value="SIMILAR TO CYSTEINE PROTEINASE"/>
    <property type="match status" value="1"/>
</dbReference>
<evidence type="ECO:0000256" key="3">
    <source>
        <dbReference type="SAM" id="Phobius"/>
    </source>
</evidence>
<dbReference type="RefSeq" id="WP_246112889.1">
    <property type="nucleotide sequence ID" value="NZ_SJPK01000009.1"/>
</dbReference>